<dbReference type="InParanoid" id="A0A1Y2G4X4"/>
<organism evidence="2 3">
    <name type="scientific">Leucosporidium creatinivorum</name>
    <dbReference type="NCBI Taxonomy" id="106004"/>
    <lineage>
        <taxon>Eukaryota</taxon>
        <taxon>Fungi</taxon>
        <taxon>Dikarya</taxon>
        <taxon>Basidiomycota</taxon>
        <taxon>Pucciniomycotina</taxon>
        <taxon>Microbotryomycetes</taxon>
        <taxon>Leucosporidiales</taxon>
        <taxon>Leucosporidium</taxon>
    </lineage>
</organism>
<feature type="compositionally biased region" description="Basic residues" evidence="1">
    <location>
        <begin position="90"/>
        <end position="110"/>
    </location>
</feature>
<proteinExistence type="predicted"/>
<evidence type="ECO:0000313" key="3">
    <source>
        <dbReference type="Proteomes" id="UP000193467"/>
    </source>
</evidence>
<gene>
    <name evidence="2" type="ORF">BCR35DRAFT_297794</name>
</gene>
<protein>
    <submittedName>
        <fullName evidence="2">Uncharacterized protein</fullName>
    </submittedName>
</protein>
<sequence length="110" mass="11723">MSLLRAFTALRLSAPATTTTANCLCRALSTSARPSLLRPSPLLSLASRPSLSSASTLPAQQSILGSVRTFKMPKGAKKSKSPLARGTSKTARKKGKRAARRRSKRMGQIN</sequence>
<accession>A0A1Y2G4X4</accession>
<keyword evidence="3" id="KW-1185">Reference proteome</keyword>
<dbReference type="AlphaFoldDB" id="A0A1Y2G4X4"/>
<dbReference type="EMBL" id="MCGR01000001">
    <property type="protein sequence ID" value="ORY92407.1"/>
    <property type="molecule type" value="Genomic_DNA"/>
</dbReference>
<evidence type="ECO:0000313" key="2">
    <source>
        <dbReference type="EMBL" id="ORY92407.1"/>
    </source>
</evidence>
<feature type="region of interest" description="Disordered" evidence="1">
    <location>
        <begin position="63"/>
        <end position="110"/>
    </location>
</feature>
<dbReference type="Proteomes" id="UP000193467">
    <property type="component" value="Unassembled WGS sequence"/>
</dbReference>
<evidence type="ECO:0000256" key="1">
    <source>
        <dbReference type="SAM" id="MobiDB-lite"/>
    </source>
</evidence>
<name>A0A1Y2G4X4_9BASI</name>
<reference evidence="2 3" key="1">
    <citation type="submission" date="2016-07" db="EMBL/GenBank/DDBJ databases">
        <title>Pervasive Adenine N6-methylation of Active Genes in Fungi.</title>
        <authorList>
            <consortium name="DOE Joint Genome Institute"/>
            <person name="Mondo S.J."/>
            <person name="Dannebaum R.O."/>
            <person name="Kuo R.C."/>
            <person name="Labutti K."/>
            <person name="Haridas S."/>
            <person name="Kuo A."/>
            <person name="Salamov A."/>
            <person name="Ahrendt S.R."/>
            <person name="Lipzen A."/>
            <person name="Sullivan W."/>
            <person name="Andreopoulos W.B."/>
            <person name="Clum A."/>
            <person name="Lindquist E."/>
            <person name="Daum C."/>
            <person name="Ramamoorthy G.K."/>
            <person name="Gryganskyi A."/>
            <person name="Culley D."/>
            <person name="Magnuson J.K."/>
            <person name="James T.Y."/>
            <person name="O'Malley M.A."/>
            <person name="Stajich J.E."/>
            <person name="Spatafora J.W."/>
            <person name="Visel A."/>
            <person name="Grigoriev I.V."/>
        </authorList>
    </citation>
    <scope>NUCLEOTIDE SEQUENCE [LARGE SCALE GENOMIC DNA]</scope>
    <source>
        <strain evidence="2 3">62-1032</strain>
    </source>
</reference>
<comment type="caution">
    <text evidence="2">The sequence shown here is derived from an EMBL/GenBank/DDBJ whole genome shotgun (WGS) entry which is preliminary data.</text>
</comment>